<sequence>MVKERNSAVVATVVLVGLLVLHCKMVEAVTHVVGGESGWTYGVQTWPYKKKFKAGDTLVFNYSPKEHNVVSARKKEYDKCNPSYDSKVYNTGHDKIIVKKGENYFVSGFKGQCASGLKLFVHAE</sequence>
<dbReference type="EMBL" id="CM047747">
    <property type="protein sequence ID" value="KAJ0018846.1"/>
    <property type="molecule type" value="Genomic_DNA"/>
</dbReference>
<reference evidence="2" key="1">
    <citation type="journal article" date="2023" name="G3 (Bethesda)">
        <title>Genome assembly and association tests identify interacting loci associated with vigor, precocity, and sex in interspecific pistachio rootstocks.</title>
        <authorList>
            <person name="Palmer W."/>
            <person name="Jacygrad E."/>
            <person name="Sagayaradj S."/>
            <person name="Cavanaugh K."/>
            <person name="Han R."/>
            <person name="Bertier L."/>
            <person name="Beede B."/>
            <person name="Kafkas S."/>
            <person name="Golino D."/>
            <person name="Preece J."/>
            <person name="Michelmore R."/>
        </authorList>
    </citation>
    <scope>NUCLEOTIDE SEQUENCE [LARGE SCALE GENOMIC DNA]</scope>
</reference>
<dbReference type="Proteomes" id="UP001163603">
    <property type="component" value="Chromosome 12"/>
</dbReference>
<protein>
    <submittedName>
        <fullName evidence="1">Uncharacterized protein</fullName>
    </submittedName>
</protein>
<name>A0ACC0XMG4_9ROSI</name>
<evidence type="ECO:0000313" key="1">
    <source>
        <dbReference type="EMBL" id="KAJ0018846.1"/>
    </source>
</evidence>
<keyword evidence="2" id="KW-1185">Reference proteome</keyword>
<comment type="caution">
    <text evidence="1">The sequence shown here is derived from an EMBL/GenBank/DDBJ whole genome shotgun (WGS) entry which is preliminary data.</text>
</comment>
<proteinExistence type="predicted"/>
<gene>
    <name evidence="1" type="ORF">Pint_11146</name>
</gene>
<evidence type="ECO:0000313" key="2">
    <source>
        <dbReference type="Proteomes" id="UP001163603"/>
    </source>
</evidence>
<organism evidence="1 2">
    <name type="scientific">Pistacia integerrima</name>
    <dbReference type="NCBI Taxonomy" id="434235"/>
    <lineage>
        <taxon>Eukaryota</taxon>
        <taxon>Viridiplantae</taxon>
        <taxon>Streptophyta</taxon>
        <taxon>Embryophyta</taxon>
        <taxon>Tracheophyta</taxon>
        <taxon>Spermatophyta</taxon>
        <taxon>Magnoliopsida</taxon>
        <taxon>eudicotyledons</taxon>
        <taxon>Gunneridae</taxon>
        <taxon>Pentapetalae</taxon>
        <taxon>rosids</taxon>
        <taxon>malvids</taxon>
        <taxon>Sapindales</taxon>
        <taxon>Anacardiaceae</taxon>
        <taxon>Pistacia</taxon>
    </lineage>
</organism>
<accession>A0ACC0XMG4</accession>